<dbReference type="InterPro" id="IPR015526">
    <property type="entry name" value="Frizzled/SFRP"/>
</dbReference>
<name>A0A5J4P2J7_9TREM</name>
<feature type="disulfide bond" evidence="4">
    <location>
        <begin position="131"/>
        <end position="155"/>
    </location>
</feature>
<dbReference type="InterPro" id="IPR036790">
    <property type="entry name" value="Frizzled_dom_sf"/>
</dbReference>
<feature type="compositionally biased region" description="Low complexity" evidence="5">
    <location>
        <begin position="714"/>
        <end position="726"/>
    </location>
</feature>
<dbReference type="Pfam" id="PF01392">
    <property type="entry name" value="Fz"/>
    <property type="match status" value="1"/>
</dbReference>
<dbReference type="SMART" id="SM01330">
    <property type="entry name" value="Frizzled"/>
    <property type="match status" value="1"/>
</dbReference>
<feature type="disulfide bond" evidence="4">
    <location>
        <begin position="63"/>
        <end position="109"/>
    </location>
</feature>
<feature type="transmembrane region" description="Helical" evidence="6">
    <location>
        <begin position="570"/>
        <end position="590"/>
    </location>
</feature>
<dbReference type="EMBL" id="QNGE01000056">
    <property type="protein sequence ID" value="KAA3682186.1"/>
    <property type="molecule type" value="Genomic_DNA"/>
</dbReference>
<evidence type="ECO:0000256" key="3">
    <source>
        <dbReference type="ARBA" id="ARBA00023170"/>
    </source>
</evidence>
<dbReference type="Pfam" id="PF01534">
    <property type="entry name" value="Frizzled"/>
    <property type="match status" value="3"/>
</dbReference>
<comment type="caution">
    <text evidence="8">The sequence shown here is derived from an EMBL/GenBank/DDBJ whole genome shotgun (WGS) entry which is preliminary data.</text>
</comment>
<evidence type="ECO:0000256" key="4">
    <source>
        <dbReference type="PROSITE-ProRule" id="PRU00090"/>
    </source>
</evidence>
<dbReference type="Gene3D" id="1.20.1070.10">
    <property type="entry name" value="Rhodopsin 7-helix transmembrane proteins"/>
    <property type="match status" value="2"/>
</dbReference>
<dbReference type="GO" id="GO:0005615">
    <property type="term" value="C:extracellular space"/>
    <property type="evidence" value="ECO:0007669"/>
    <property type="project" value="TreeGrafter"/>
</dbReference>
<organism evidence="8 9">
    <name type="scientific">Paragonimus westermani</name>
    <dbReference type="NCBI Taxonomy" id="34504"/>
    <lineage>
        <taxon>Eukaryota</taxon>
        <taxon>Metazoa</taxon>
        <taxon>Spiralia</taxon>
        <taxon>Lophotrochozoa</taxon>
        <taxon>Platyhelminthes</taxon>
        <taxon>Trematoda</taxon>
        <taxon>Digenea</taxon>
        <taxon>Plagiorchiida</taxon>
        <taxon>Troglotremata</taxon>
        <taxon>Troglotrematidae</taxon>
        <taxon>Paragonimus</taxon>
    </lineage>
</organism>
<evidence type="ECO:0000256" key="2">
    <source>
        <dbReference type="ARBA" id="ARBA00023157"/>
    </source>
</evidence>
<dbReference type="GO" id="GO:0035567">
    <property type="term" value="P:non-canonical Wnt signaling pathway"/>
    <property type="evidence" value="ECO:0007669"/>
    <property type="project" value="TreeGrafter"/>
</dbReference>
<dbReference type="InterPro" id="IPR020067">
    <property type="entry name" value="Frizzled_dom"/>
</dbReference>
<accession>A0A5J4P2J7</accession>
<dbReference type="PROSITE" id="PS50038">
    <property type="entry name" value="FZ"/>
    <property type="match status" value="1"/>
</dbReference>
<evidence type="ECO:0000256" key="5">
    <source>
        <dbReference type="SAM" id="MobiDB-lite"/>
    </source>
</evidence>
<evidence type="ECO:0000313" key="8">
    <source>
        <dbReference type="EMBL" id="KAA3682186.1"/>
    </source>
</evidence>
<dbReference type="GO" id="GO:0060070">
    <property type="term" value="P:canonical Wnt signaling pathway"/>
    <property type="evidence" value="ECO:0007669"/>
    <property type="project" value="TreeGrafter"/>
</dbReference>
<comment type="caution">
    <text evidence="4">Lacks conserved residue(s) required for the propagation of feature annotation.</text>
</comment>
<keyword evidence="9" id="KW-1185">Reference proteome</keyword>
<feature type="disulfide bond" evidence="4">
    <location>
        <begin position="100"/>
        <end position="138"/>
    </location>
</feature>
<dbReference type="InterPro" id="IPR000539">
    <property type="entry name" value="Frizzled/Smoothened_7TM"/>
</dbReference>
<feature type="compositionally biased region" description="Polar residues" evidence="5">
    <location>
        <begin position="727"/>
        <end position="742"/>
    </location>
</feature>
<feature type="transmembrane region" description="Helical" evidence="6">
    <location>
        <begin position="682"/>
        <end position="701"/>
    </location>
</feature>
<evidence type="ECO:0000256" key="1">
    <source>
        <dbReference type="ARBA" id="ARBA00022473"/>
    </source>
</evidence>
<keyword evidence="3" id="KW-0675">Receptor</keyword>
<dbReference type="GO" id="GO:0017147">
    <property type="term" value="F:Wnt-protein binding"/>
    <property type="evidence" value="ECO:0007669"/>
    <property type="project" value="TreeGrafter"/>
</dbReference>
<dbReference type="SUPFAM" id="SSF63501">
    <property type="entry name" value="Frizzled cysteine-rich domain"/>
    <property type="match status" value="1"/>
</dbReference>
<reference evidence="8 9" key="1">
    <citation type="journal article" date="2019" name="Gigascience">
        <title>Whole-genome sequence of the oriental lung fluke Paragonimus westermani.</title>
        <authorList>
            <person name="Oey H."/>
            <person name="Zakrzewski M."/>
            <person name="Narain K."/>
            <person name="Devi K.R."/>
            <person name="Agatsuma T."/>
            <person name="Nawaratna S."/>
            <person name="Gobert G.N."/>
            <person name="Jones M.K."/>
            <person name="Ragan M.A."/>
            <person name="McManus D.P."/>
            <person name="Krause L."/>
        </authorList>
    </citation>
    <scope>NUCLEOTIDE SEQUENCE [LARGE SCALE GENOMIC DNA]</scope>
    <source>
        <strain evidence="8 9">IND2009</strain>
    </source>
</reference>
<proteinExistence type="predicted"/>
<feature type="transmembrane region" description="Helical" evidence="6">
    <location>
        <begin position="391"/>
        <end position="413"/>
    </location>
</feature>
<evidence type="ECO:0000313" key="9">
    <source>
        <dbReference type="Proteomes" id="UP000324629"/>
    </source>
</evidence>
<dbReference type="AlphaFoldDB" id="A0A5J4P2J7"/>
<feature type="domain" description="FZ" evidence="7">
    <location>
        <begin position="47"/>
        <end position="172"/>
    </location>
</feature>
<dbReference type="PANTHER" id="PTHR11309">
    <property type="entry name" value="FRIZZLED"/>
    <property type="match status" value="1"/>
</dbReference>
<protein>
    <recommendedName>
        <fullName evidence="7">FZ domain-containing protein</fullName>
    </recommendedName>
</protein>
<feature type="transmembrane region" description="Helical" evidence="6">
    <location>
        <begin position="807"/>
        <end position="830"/>
    </location>
</feature>
<dbReference type="Proteomes" id="UP000324629">
    <property type="component" value="Unassembled WGS sequence"/>
</dbReference>
<keyword evidence="2 4" id="KW-1015">Disulfide bond</keyword>
<evidence type="ECO:0000259" key="7">
    <source>
        <dbReference type="PROSITE" id="PS50038"/>
    </source>
</evidence>
<keyword evidence="6" id="KW-0472">Membrane</keyword>
<evidence type="ECO:0000256" key="6">
    <source>
        <dbReference type="SAM" id="Phobius"/>
    </source>
</evidence>
<dbReference type="PANTHER" id="PTHR11309:SF99">
    <property type="entry name" value="FRIZZLED-4"/>
    <property type="match status" value="1"/>
</dbReference>
<sequence length="1120" mass="124838">MPLHCDMQKSILKFIIGYNCILALYNDLVTSSASVSPYLTDKPLDAIGHRRCMKSVPIQIPECQNSFYNFTGMPNFVDQETQLDAQQQLKTFKPLIAYKCSNKLNFFLCSVYVPMCDVNTRHLIGPCRPLCEHVKARCAPVLRIFDFDWPANLNCSRFPVKNVGGGTMCMDGPYDSEDNVAIAPQQLANSPDRFRENPMIASQPVHQLLPIREKMTVEESNLMNWLQQFTQLQPIDIKDTAVSPPSPLVGGQATSISLLAQSLRHCAHLKKSTFYVYVNRTGRCAPLCRADILFNQDAKTLATIWTSILTGVVCLLTTLTLIGYLMESTAFRVSERPIIYIALCQLCYSLGFAISLGLGRQTVTCGRDLDSGREIRLQEGLDNSVCALVFMVQYFFSIAGTIWWVLLTIHWALQNSRCWRALCWESSEWTEYGPLYDSRWLQWEGVCSCMSGDERSSRQNALSDENSEMAEPLEELNHVPLSNALGAKSAGTTEKLVNSQIGEHTGPPPPFPNRDQTQPGLLLSEMASYFVHNGKVIPSNRYLSWAGHSRRCSTRTEYDRISVCLAREHILVWLTAGLLTVGVLVSRQSAATTDRMVILWKRCACPRRSETDLHYSRSHPAEHWEAYRLLSKVGICPTSGDIDIRMVDIRADQVDADELISICGVGRQNTRAMGAFVIGPQVTMSVFGLLTLLVGLIVLVIQRKRNTCHLRFPSSNSSSTSANKSAELQTNAANNRRMSGQKAVSLTKPNGGIPYKPPHLGSHASPTNPTAGSYLYTQLAGNRFYDSSKTTGKYGWHLSGDSLGMRLGLFCFLYMFPAVCVMLCDIYEYLCREKWLRETSYKAKDQLHTLAFPPKLWKPNEVIGPSPEIFMLRIFMSLVPGFTCSLWVWSVKGCRPWKRFCSAMCCVLRGFDCRTCSRHPRSSMSASHTNSGELEFNFPSINQPGSTGLNDTHFRLTEHLHCSTHTSHPYAIYQYYSNASFKSPQNQCSGLKEPNVPLWKTPTNGLDPCTVQTYVTLNGVETQHSNATTPGYYSQAKVGSMIEPHMSDTFSEESPIPPPLPVSTRPQLPLRGDPCVGASTSQVSISTTPLYGIGQDGIVASPTTALVNFVTSIKHHVNGR</sequence>
<feature type="transmembrane region" description="Helical" evidence="6">
    <location>
        <begin position="338"/>
        <end position="358"/>
    </location>
</feature>
<dbReference type="SMART" id="SM00063">
    <property type="entry name" value="FRI"/>
    <property type="match status" value="1"/>
</dbReference>
<feature type="transmembrane region" description="Helical" evidence="6">
    <location>
        <begin position="869"/>
        <end position="889"/>
    </location>
</feature>
<feature type="transmembrane region" description="Helical" evidence="6">
    <location>
        <begin position="304"/>
        <end position="326"/>
    </location>
</feature>
<feature type="region of interest" description="Disordered" evidence="5">
    <location>
        <begin position="712"/>
        <end position="742"/>
    </location>
</feature>
<keyword evidence="6" id="KW-0812">Transmembrane</keyword>
<dbReference type="GO" id="GO:0016020">
    <property type="term" value="C:membrane"/>
    <property type="evidence" value="ECO:0007669"/>
    <property type="project" value="InterPro"/>
</dbReference>
<keyword evidence="1" id="KW-0217">Developmental protein</keyword>
<gene>
    <name evidence="8" type="ORF">DEA37_0009979</name>
</gene>
<keyword evidence="6" id="KW-1133">Transmembrane helix</keyword>
<dbReference type="Gene3D" id="1.10.2000.10">
    <property type="entry name" value="Frizzled cysteine-rich domain"/>
    <property type="match status" value="1"/>
</dbReference>
<dbReference type="PRINTS" id="PR00489">
    <property type="entry name" value="FRIZZLED"/>
</dbReference>